<dbReference type="Proteomes" id="UP000305906">
    <property type="component" value="Unassembled WGS sequence"/>
</dbReference>
<dbReference type="EMBL" id="VBZC01000039">
    <property type="protein sequence ID" value="TLS42595.1"/>
    <property type="molecule type" value="Genomic_DNA"/>
</dbReference>
<evidence type="ECO:0000256" key="2">
    <source>
        <dbReference type="ARBA" id="ARBA00023315"/>
    </source>
</evidence>
<proteinExistence type="predicted"/>
<accession>A0A5R9FSS2</accession>
<dbReference type="PROSITE" id="PS51186">
    <property type="entry name" value="GNAT"/>
    <property type="match status" value="1"/>
</dbReference>
<gene>
    <name evidence="4" type="ORF">FE633_30255</name>
</gene>
<dbReference type="AlphaFoldDB" id="A0A5R9FSS2"/>
<dbReference type="RefSeq" id="WP_138048359.1">
    <property type="nucleotide sequence ID" value="NZ_VBZC01000039.1"/>
</dbReference>
<dbReference type="GO" id="GO:0016747">
    <property type="term" value="F:acyltransferase activity, transferring groups other than amino-acyl groups"/>
    <property type="evidence" value="ECO:0007669"/>
    <property type="project" value="InterPro"/>
</dbReference>
<dbReference type="Pfam" id="PF00583">
    <property type="entry name" value="Acetyltransf_1"/>
    <property type="match status" value="1"/>
</dbReference>
<evidence type="ECO:0000313" key="4">
    <source>
        <dbReference type="EMBL" id="TLS42595.1"/>
    </source>
</evidence>
<dbReference type="SUPFAM" id="SSF55729">
    <property type="entry name" value="Acyl-CoA N-acyltransferases (Nat)"/>
    <property type="match status" value="1"/>
</dbReference>
<comment type="caution">
    <text evidence="4">The sequence shown here is derived from an EMBL/GenBank/DDBJ whole genome shotgun (WGS) entry which is preliminary data.</text>
</comment>
<keyword evidence="5" id="KW-1185">Reference proteome</keyword>
<evidence type="ECO:0000256" key="1">
    <source>
        <dbReference type="ARBA" id="ARBA00022679"/>
    </source>
</evidence>
<keyword evidence="1 4" id="KW-0808">Transferase</keyword>
<organism evidence="4 5">
    <name type="scientific">Streptomyces montanus</name>
    <dbReference type="NCBI Taxonomy" id="2580423"/>
    <lineage>
        <taxon>Bacteria</taxon>
        <taxon>Bacillati</taxon>
        <taxon>Actinomycetota</taxon>
        <taxon>Actinomycetes</taxon>
        <taxon>Kitasatosporales</taxon>
        <taxon>Streptomycetaceae</taxon>
        <taxon>Streptomyces</taxon>
    </lineage>
</organism>
<dbReference type="PANTHER" id="PTHR43877">
    <property type="entry name" value="AMINOALKYLPHOSPHONATE N-ACETYLTRANSFERASE-RELATED-RELATED"/>
    <property type="match status" value="1"/>
</dbReference>
<name>A0A5R9FSS2_9ACTN</name>
<reference evidence="4 5" key="1">
    <citation type="submission" date="2019-05" db="EMBL/GenBank/DDBJ databases">
        <title>Streptomyces sp. NEAU-C151, a novel actinomycete isolated from soil.</title>
        <authorList>
            <person name="Han L."/>
            <person name="Jiang H."/>
        </authorList>
    </citation>
    <scope>NUCLEOTIDE SEQUENCE [LARGE SCALE GENOMIC DNA]</scope>
    <source>
        <strain evidence="4 5">NEAU-C151</strain>
    </source>
</reference>
<dbReference type="InterPro" id="IPR016181">
    <property type="entry name" value="Acyl_CoA_acyltransferase"/>
</dbReference>
<evidence type="ECO:0000313" key="5">
    <source>
        <dbReference type="Proteomes" id="UP000305906"/>
    </source>
</evidence>
<sequence>MIRTHRTVEALVIRTALTAEAADVAELHGRARATYYPNGLPDDGTDWPAVWRGAIERPDTHVLCAVRAARLVAVASFRTAEGAPADSVKLFQFHVDPGHWRSGIGAALHAACVEQWRADGKRTATLEVHADNQRAQAFYARRGWLPDPERPPVEGGHHLSLGYTVHGE</sequence>
<dbReference type="CDD" id="cd04301">
    <property type="entry name" value="NAT_SF"/>
    <property type="match status" value="1"/>
</dbReference>
<keyword evidence="2" id="KW-0012">Acyltransferase</keyword>
<evidence type="ECO:0000259" key="3">
    <source>
        <dbReference type="PROSITE" id="PS51186"/>
    </source>
</evidence>
<feature type="domain" description="N-acetyltransferase" evidence="3">
    <location>
        <begin position="11"/>
        <end position="166"/>
    </location>
</feature>
<dbReference type="Gene3D" id="3.40.630.30">
    <property type="match status" value="1"/>
</dbReference>
<dbReference type="InterPro" id="IPR000182">
    <property type="entry name" value="GNAT_dom"/>
</dbReference>
<dbReference type="InterPro" id="IPR050832">
    <property type="entry name" value="Bact_Acetyltransf"/>
</dbReference>
<protein>
    <submittedName>
        <fullName evidence="4">GNAT family N-acetyltransferase</fullName>
    </submittedName>
</protein>